<evidence type="ECO:0000256" key="1">
    <source>
        <dbReference type="ARBA" id="ARBA00004123"/>
    </source>
</evidence>
<evidence type="ECO:0007829" key="20">
    <source>
        <dbReference type="PeptideAtlas" id="A0A498NGW7"/>
    </source>
</evidence>
<proteinExistence type="evidence at protein level"/>
<feature type="compositionally biased region" description="Polar residues" evidence="14">
    <location>
        <begin position="382"/>
        <end position="396"/>
    </location>
</feature>
<evidence type="ECO:0000256" key="2">
    <source>
        <dbReference type="ARBA" id="ARBA00022741"/>
    </source>
</evidence>
<dbReference type="PRINTS" id="PR00193">
    <property type="entry name" value="MYOSINHEAVY"/>
</dbReference>
<evidence type="ECO:0000313" key="19">
    <source>
        <dbReference type="Proteomes" id="UP000290572"/>
    </source>
</evidence>
<feature type="binding site" evidence="12">
    <location>
        <begin position="884"/>
        <end position="891"/>
    </location>
    <ligand>
        <name>ATP</name>
        <dbReference type="ChEBI" id="CHEBI:30616"/>
    </ligand>
</feature>
<dbReference type="Pfam" id="PF16564">
    <property type="entry name" value="MBDa"/>
    <property type="match status" value="1"/>
</dbReference>
<dbReference type="InterPro" id="IPR002710">
    <property type="entry name" value="Dilute_dom"/>
</dbReference>
<feature type="region of interest" description="Disordered" evidence="14">
    <location>
        <begin position="2023"/>
        <end position="2042"/>
    </location>
</feature>
<dbReference type="PANTHER" id="PTHR11793:SF7">
    <property type="entry name" value="TRANSCRIPTION FACTOR E2-ALPHA"/>
    <property type="match status" value="1"/>
</dbReference>
<comment type="caution">
    <text evidence="18">The sequence shown here is derived from an EMBL/GenBank/DDBJ whole genome shotgun (WGS) entry which is preliminary data.</text>
</comment>
<gene>
    <name evidence="18" type="ORF">ROHU_017326</name>
</gene>
<dbReference type="Pfam" id="PF01843">
    <property type="entry name" value="DIL"/>
    <property type="match status" value="1"/>
</dbReference>
<feature type="compositionally biased region" description="Polar residues" evidence="14">
    <location>
        <begin position="78"/>
        <end position="91"/>
    </location>
</feature>
<dbReference type="GO" id="GO:0000785">
    <property type="term" value="C:chromatin"/>
    <property type="evidence" value="ECO:0007669"/>
    <property type="project" value="TreeGrafter"/>
</dbReference>
<keyword evidence="5 12" id="KW-0518">Myosin</keyword>
<keyword evidence="13" id="KW-0175">Coiled coil</keyword>
<feature type="region of interest" description="Disordered" evidence="14">
    <location>
        <begin position="1558"/>
        <end position="1577"/>
    </location>
</feature>
<dbReference type="GO" id="GO:0000978">
    <property type="term" value="F:RNA polymerase II cis-regulatory region sequence-specific DNA binding"/>
    <property type="evidence" value="ECO:0007669"/>
    <property type="project" value="TreeGrafter"/>
</dbReference>
<feature type="compositionally biased region" description="Low complexity" evidence="14">
    <location>
        <begin position="256"/>
        <end position="267"/>
    </location>
</feature>
<evidence type="ECO:0000259" key="16">
    <source>
        <dbReference type="PROSITE" id="PS51126"/>
    </source>
</evidence>
<keyword evidence="2 12" id="KW-0547">Nucleotide-binding</keyword>
<feature type="region of interest" description="Disordered" evidence="14">
    <location>
        <begin position="555"/>
        <end position="579"/>
    </location>
</feature>
<evidence type="ECO:0000256" key="10">
    <source>
        <dbReference type="ARBA" id="ARBA00041064"/>
    </source>
</evidence>
<dbReference type="GO" id="GO:0016459">
    <property type="term" value="C:myosin complex"/>
    <property type="evidence" value="ECO:0007669"/>
    <property type="project" value="UniProtKB-KW"/>
</dbReference>
<dbReference type="GO" id="GO:0005634">
    <property type="term" value="C:nucleus"/>
    <property type="evidence" value="ECO:0007669"/>
    <property type="project" value="UniProtKB-SubCell"/>
</dbReference>
<feature type="compositionally biased region" description="Polar residues" evidence="14">
    <location>
        <begin position="651"/>
        <end position="665"/>
    </location>
</feature>
<feature type="region of interest" description="Disordered" evidence="14">
    <location>
        <begin position="1"/>
        <end position="123"/>
    </location>
</feature>
<reference evidence="18 19" key="1">
    <citation type="submission" date="2018-03" db="EMBL/GenBank/DDBJ databases">
        <title>Draft genome sequence of Rohu Carp (Labeo rohita).</title>
        <authorList>
            <person name="Das P."/>
            <person name="Kushwaha B."/>
            <person name="Joshi C.G."/>
            <person name="Kumar D."/>
            <person name="Nagpure N.S."/>
            <person name="Sahoo L."/>
            <person name="Das S.P."/>
            <person name="Bit A."/>
            <person name="Patnaik S."/>
            <person name="Meher P.K."/>
            <person name="Jayasankar P."/>
            <person name="Koringa P.G."/>
            <person name="Patel N.V."/>
            <person name="Hinsu A.T."/>
            <person name="Kumar R."/>
            <person name="Pandey M."/>
            <person name="Agarwal S."/>
            <person name="Srivastava S."/>
            <person name="Singh M."/>
            <person name="Iquebal M.A."/>
            <person name="Jaiswal S."/>
            <person name="Angadi U.B."/>
            <person name="Kumar N."/>
            <person name="Raza M."/>
            <person name="Shah T.M."/>
            <person name="Rai A."/>
            <person name="Jena J.K."/>
        </authorList>
    </citation>
    <scope>NUCLEOTIDE SEQUENCE [LARGE SCALE GENOMIC DNA]</scope>
    <source>
        <strain evidence="18">DASCIFA01</strain>
        <tissue evidence="18">Testis</tissue>
    </source>
</reference>
<dbReference type="InterPro" id="IPR051098">
    <property type="entry name" value="NeuroDiff_E-box_TFs"/>
</dbReference>
<keyword evidence="4" id="KW-0805">Transcription regulation</keyword>
<dbReference type="Pfam" id="PF00612">
    <property type="entry name" value="IQ"/>
    <property type="match status" value="2"/>
</dbReference>
<name>A0A498NGW7_LABRO</name>
<dbReference type="SMART" id="SM00391">
    <property type="entry name" value="MBD"/>
    <property type="match status" value="1"/>
</dbReference>
<dbReference type="Gene3D" id="1.20.120.720">
    <property type="entry name" value="Myosin VI head, motor domain, U50 subdomain"/>
    <property type="match status" value="1"/>
</dbReference>
<feature type="region of interest" description="Actin-binding" evidence="12">
    <location>
        <begin position="1208"/>
        <end position="1230"/>
    </location>
</feature>
<dbReference type="PROSITE" id="PS50888">
    <property type="entry name" value="BHLH"/>
    <property type="match status" value="1"/>
</dbReference>
<dbReference type="PROSITE" id="PS50096">
    <property type="entry name" value="IQ"/>
    <property type="match status" value="2"/>
</dbReference>
<dbReference type="SUPFAM" id="SSF52540">
    <property type="entry name" value="P-loop containing nucleoside triphosphate hydrolases"/>
    <property type="match status" value="2"/>
</dbReference>
<organism evidence="18 19">
    <name type="scientific">Labeo rohita</name>
    <name type="common">Indian major carp</name>
    <name type="synonym">Cyprinus rohita</name>
    <dbReference type="NCBI Taxonomy" id="84645"/>
    <lineage>
        <taxon>Eukaryota</taxon>
        <taxon>Metazoa</taxon>
        <taxon>Chordata</taxon>
        <taxon>Craniata</taxon>
        <taxon>Vertebrata</taxon>
        <taxon>Euteleostomi</taxon>
        <taxon>Actinopterygii</taxon>
        <taxon>Neopterygii</taxon>
        <taxon>Teleostei</taxon>
        <taxon>Ostariophysi</taxon>
        <taxon>Cypriniformes</taxon>
        <taxon>Cyprinidae</taxon>
        <taxon>Labeoninae</taxon>
        <taxon>Labeonini</taxon>
        <taxon>Labeo</taxon>
    </lineage>
</organism>
<dbReference type="InterPro" id="IPR000048">
    <property type="entry name" value="IQ_motif_EF-hand-BS"/>
</dbReference>
<dbReference type="InterPro" id="IPR011598">
    <property type="entry name" value="bHLH_dom"/>
</dbReference>
<comment type="similarity">
    <text evidence="12">Belongs to the TRAFAC class myosin-kinesin ATPase superfamily. Myosin family.</text>
</comment>
<keyword evidence="6" id="KW-0238">DNA-binding</keyword>
<evidence type="ECO:0000259" key="15">
    <source>
        <dbReference type="PROSITE" id="PS50888"/>
    </source>
</evidence>
<comment type="subcellular location">
    <subcellularLocation>
        <location evidence="1">Nucleus</location>
    </subcellularLocation>
</comment>
<evidence type="ECO:0000256" key="3">
    <source>
        <dbReference type="ARBA" id="ARBA00022840"/>
    </source>
</evidence>
<evidence type="ECO:0000256" key="6">
    <source>
        <dbReference type="ARBA" id="ARBA00023125"/>
    </source>
</evidence>
<evidence type="ECO:0000256" key="7">
    <source>
        <dbReference type="ARBA" id="ARBA00023163"/>
    </source>
</evidence>
<evidence type="ECO:0000256" key="4">
    <source>
        <dbReference type="ARBA" id="ARBA00023015"/>
    </source>
</evidence>
<dbReference type="GO" id="GO:0000981">
    <property type="term" value="F:DNA-binding transcription factor activity, RNA polymerase II-specific"/>
    <property type="evidence" value="ECO:0007669"/>
    <property type="project" value="TreeGrafter"/>
</dbReference>
<feature type="domain" description="BHLH" evidence="15">
    <location>
        <begin position="476"/>
        <end position="529"/>
    </location>
</feature>
<dbReference type="EMBL" id="QBIY01011522">
    <property type="protein sequence ID" value="RXN31090.1"/>
    <property type="molecule type" value="Genomic_DNA"/>
</dbReference>
<dbReference type="InterPro" id="IPR032343">
    <property type="entry name" value="MBD2/MBD3_p55-bd"/>
</dbReference>
<feature type="region of interest" description="Disordered" evidence="14">
    <location>
        <begin position="640"/>
        <end position="665"/>
    </location>
</feature>
<dbReference type="InterPro" id="IPR027417">
    <property type="entry name" value="P-loop_NTPase"/>
</dbReference>
<dbReference type="FunFam" id="4.10.280.10:FF:000001">
    <property type="entry name" value="Putative transcription factor 12"/>
    <property type="match status" value="1"/>
</dbReference>
<evidence type="ECO:0000256" key="14">
    <source>
        <dbReference type="SAM" id="MobiDB-lite"/>
    </source>
</evidence>
<keyword evidence="9" id="KW-0539">Nucleus</keyword>
<evidence type="ECO:0000256" key="5">
    <source>
        <dbReference type="ARBA" id="ARBA00023123"/>
    </source>
</evidence>
<dbReference type="SMART" id="SM01132">
    <property type="entry name" value="DIL"/>
    <property type="match status" value="1"/>
</dbReference>
<dbReference type="GO" id="GO:0005667">
    <property type="term" value="C:transcription regulator complex"/>
    <property type="evidence" value="ECO:0007669"/>
    <property type="project" value="TreeGrafter"/>
</dbReference>
<dbReference type="Pfam" id="PF14048">
    <property type="entry name" value="MBD_C"/>
    <property type="match status" value="1"/>
</dbReference>
<feature type="domain" description="Myosin motor" evidence="17">
    <location>
        <begin position="825"/>
        <end position="1352"/>
    </location>
</feature>
<dbReference type="SMART" id="SM00242">
    <property type="entry name" value="MYSc"/>
    <property type="match status" value="1"/>
</dbReference>
<dbReference type="STRING" id="84645.A0A498NGW7"/>
<sequence>MEERSSPWAAGEQNSPSFNQNYGEGSHYNEHDGLSSPFLGTGISGKNERGPYSSFGGQPGFIPSDIAMPSADAMSPSGLKSGSQFYQSYPNNPRRRPSDGSMDPQPKKIRKPPGLPSSVYAATSGDDYIRDSAAYPGSKPGSVYPGSFYMQEGLHSSSDPWAPSGSIGQSGYSAMLGNSPHINQPGSFSAINPQDRMNYPLHGADVNGFHSGSTAYSHTSSMNGSDSILASRGSVASSSGDEIGKALASIYPSDHNSNNFSSTPSTPVGSPQGIATGAAQWSRASGQTALSPNYEGGLHALQNKMEDRLEEAIHVLRSHAVGQPPGIPGAHPDMHGLLGAVSTSSGSMGGLPQTYSNPGLPLSNRHPAMAGSHHDDHACLPPSSTLLQSAHASGTPQPGGAPEGFNSLPGGLAHATHSSNKSDIKREDKEDDENSSVADKSEEEKKESKPSRTRTSPDNEDDEDLPAEVKIEREKERRVANNARERLRVRDINEAFKELGRMCQLHLSNDKPQTKLLILHQAVNVILNLEQQVRERNLNPKAACLKRREEEKVSGVVGDSQMQLSGPHPGLGGDGRNSSKKLCDKMQKIIKRIGPKYVSIARACPTGKKFRSKPQLARYLGNSMDLSSFDFRTGKMLMSKLNKTRQRPRYDNNSQTKGKPDLNTSLPVRQTASIFKQPVTKVTNHPSNKVKTDPQKAIDQPRQLFWEKKLSGLNAFDIAEELVKTMELPKGLQGVGPGCTDKTLLSAIASALHTSAAPITGQLSAAVEKNPGVWLNTAQPLCKAFIVTDEDIRKQEELVYSVRKRLEEALMADMLAHVEETSSEGIVLVALNPYEQLPIYGEEVIDAYSGQDMADMEPHIFSVAEEAYRTMISEEKNQSIIISGESGSGKTVSAKFTMRYFAVVGGAAQQTSVEEKVLASNPIMEAKDHSLAIFAKLLGVEGAQMAQWLCHRRLAVGGEMLVKPMTGQQANEARDALAKHVYEQLFTWTVQRLNSSLRAHREQPKSFIGVLDIYGFETFDRNSFEQFCINYANEKLQQQFNRHVFQLEQEEYLREELPWNRIEFSDNQPCIALIEGQLGLLDLLDEECRMPKGSDENWARKLYDHHLKQSPHFRKPRMSNTAFIIVHFADMVQYECDGFLDKNRDTVFEEPINILRASQSELVAELFQKDSGGGSLPNSSLANGSIRSGKRAHREHKLTVGFQFRQSLQLLMDTLNSTTPHYVRCIKSNDLKQPFLFDPKRAVQQLRACGVLETIRISAAGYPSRQALFCRCLSSVPSSISDCFICTSRWTYEEFYARYRVLLDGSDSKDDVRRSCQSALPDLIPDPEQYCFGKTKVFFRAGQVAVMEKLRGDRLHAAGVLIQSWVRGWLQRRYYQRLRWATFILQRYIRGTLARRLAWSLRYTRAALIIQKTYRMLAVRQLYLAIRKATVKIQAFVRGTQARLIYRQARVRGWLARRSFRRIRAAVVLMQCCVRRRAARKELLRLRAEARSVEKYRELNKGMEVKLMQLQLRADQQARESASLRETLQAEREAHSCELEQLRSSLVKLQIQLQENANTAPSLTEKQEEDRRRSEEKAAQEILQLAQEIQALRVERDSLEKERDDLAIRLQNQEKALEESHKQTVVQADASARAELDEERRRYQSLLREFTRLEQRYDNLRDMSLFTTNERSRGHRRTDSTVSLESPSPVTTPFSNSPVFPSPEEVRRISVTSPTDKRPWRDEHPLNILMEDMSIAKDTAESMKGEDLRYAYDAVRVANKFLERQLLSQRAQWEREISDLRMKLQQAQDRNTPGDPEINNLTEQVVVREQECVRLRQELKELKHTVSLRRILSYAGVAIAASQDPTSPAPQKSQMLTGLLECRKKDESKLIKQLITDVRAEGVLSLPPGLAARVLFLCIRQADCSGDQTRVKGLCSAAVSGIKTALKKHGNDLDVTAVWLKNAYLLKDLLNQHSPQQDVRGSEELVPLVTDVTESVRALSDLCIQAYQQLLSIAESRLQPIIVPAMLESETIPGLAGSSVKLSTGRKRAGSDARPPAPEGATMPGVLRELSALHTALSRQDLPSALHEQAFHQLMYLLAATALNSLLLRKDMCCWNRGLQIRYNVSLLEEWLRSRSLQTGGAVTTLEPLIHAAQLLQMSKKTEADGEAMVQACNALSNQQVAYLLLQFHVVKILSLYTPQSDLEERVTLNFIRIVQGLLKGRSEGQPPQLLMDVRRVFPVTFPYQPPPQVSAAQLEIPESLKISFLRRV</sequence>
<dbReference type="InterPro" id="IPR001609">
    <property type="entry name" value="Myosin_head_motor_dom-like"/>
</dbReference>
<feature type="domain" description="Dilute" evidence="16">
    <location>
        <begin position="1916"/>
        <end position="2201"/>
    </location>
</feature>
<feature type="coiled-coil region" evidence="13">
    <location>
        <begin position="1763"/>
        <end position="1825"/>
    </location>
</feature>
<dbReference type="Gene3D" id="1.20.58.530">
    <property type="match status" value="1"/>
</dbReference>
<dbReference type="Gene3D" id="1.20.5.190">
    <property type="match status" value="3"/>
</dbReference>
<dbReference type="InterPro" id="IPR016177">
    <property type="entry name" value="DNA-bd_dom_sf"/>
</dbReference>
<dbReference type="InterPro" id="IPR001739">
    <property type="entry name" value="Methyl_CpG_DNA-bd"/>
</dbReference>
<keyword evidence="19" id="KW-1185">Reference proteome</keyword>
<accession>A0A498NGW7</accession>
<keyword evidence="7" id="KW-0804">Transcription</keyword>
<dbReference type="Proteomes" id="UP000290572">
    <property type="component" value="Unassembled WGS sequence"/>
</dbReference>
<protein>
    <recommendedName>
        <fullName evidence="10">Transcription factor E2-alpha</fullName>
    </recommendedName>
    <alternativeName>
        <fullName evidence="11">Transcription factor 3</fullName>
    </alternativeName>
</protein>
<dbReference type="FunFam" id="3.30.890.10:FF:000005">
    <property type="entry name" value="methyl-CpG-binding domain protein 3 isoform X2"/>
    <property type="match status" value="1"/>
</dbReference>
<feature type="compositionally biased region" description="Basic and acidic residues" evidence="14">
    <location>
        <begin position="1565"/>
        <end position="1577"/>
    </location>
</feature>
<keyword evidence="8 12" id="KW-0505">Motor protein</keyword>
<dbReference type="Gene3D" id="3.30.890.10">
    <property type="entry name" value="Methyl-cpg-binding Protein 2, Chain A"/>
    <property type="match status" value="1"/>
</dbReference>
<feature type="compositionally biased region" description="Basic and acidic residues" evidence="14">
    <location>
        <begin position="439"/>
        <end position="450"/>
    </location>
</feature>
<evidence type="ECO:0000256" key="13">
    <source>
        <dbReference type="SAM" id="Coils"/>
    </source>
</evidence>
<dbReference type="GO" id="GO:0005524">
    <property type="term" value="F:ATP binding"/>
    <property type="evidence" value="ECO:0007669"/>
    <property type="project" value="UniProtKB-UniRule"/>
</dbReference>
<evidence type="ECO:0000313" key="18">
    <source>
        <dbReference type="EMBL" id="RXN31090.1"/>
    </source>
</evidence>
<dbReference type="SMART" id="SM00015">
    <property type="entry name" value="IQ"/>
    <property type="match status" value="6"/>
</dbReference>
<feature type="compositionally biased region" description="Polar residues" evidence="14">
    <location>
        <begin position="12"/>
        <end position="23"/>
    </location>
</feature>
<dbReference type="GO" id="GO:0046983">
    <property type="term" value="F:protein dimerization activity"/>
    <property type="evidence" value="ECO:0007669"/>
    <property type="project" value="InterPro"/>
</dbReference>
<dbReference type="SMART" id="SM00353">
    <property type="entry name" value="HLH"/>
    <property type="match status" value="1"/>
</dbReference>
<dbReference type="PROSITE" id="PS51126">
    <property type="entry name" value="DILUTE"/>
    <property type="match status" value="1"/>
</dbReference>
<evidence type="ECO:0000256" key="12">
    <source>
        <dbReference type="PROSITE-ProRule" id="PRU00782"/>
    </source>
</evidence>
<feature type="region of interest" description="Disordered" evidence="14">
    <location>
        <begin position="255"/>
        <end position="290"/>
    </location>
</feature>
<keyword evidence="3 12" id="KW-0067">ATP-binding</keyword>
<dbReference type="Pfam" id="PF00010">
    <property type="entry name" value="HLH"/>
    <property type="match status" value="1"/>
</dbReference>
<dbReference type="InterPro" id="IPR036961">
    <property type="entry name" value="Kinesin_motor_dom_sf"/>
</dbReference>
<dbReference type="GO" id="GO:0003774">
    <property type="term" value="F:cytoskeletal motor activity"/>
    <property type="evidence" value="ECO:0007669"/>
    <property type="project" value="UniProtKB-UniRule"/>
</dbReference>
<feature type="compositionally biased region" description="Polar residues" evidence="14">
    <location>
        <begin position="1680"/>
        <end position="1699"/>
    </location>
</feature>
<dbReference type="InterPro" id="IPR025884">
    <property type="entry name" value="MeCpG-bd_2/3_C_dom"/>
</dbReference>
<dbReference type="PANTHER" id="PTHR11793">
    <property type="entry name" value="BASIC HELIX-LOOP-HELIX TRANSCRIPTION FACTOR"/>
    <property type="match status" value="1"/>
</dbReference>
<dbReference type="CDD" id="cd18944">
    <property type="entry name" value="bHLH_E-protein_E2A_TCF3"/>
    <property type="match status" value="1"/>
</dbReference>
<dbReference type="PROSITE" id="PS51456">
    <property type="entry name" value="MYOSIN_MOTOR"/>
    <property type="match status" value="1"/>
</dbReference>
<dbReference type="GO" id="GO:0003779">
    <property type="term" value="F:actin binding"/>
    <property type="evidence" value="ECO:0007669"/>
    <property type="project" value="UniProtKB-KW"/>
</dbReference>
<dbReference type="Pfam" id="PF00063">
    <property type="entry name" value="Myosin_head"/>
    <property type="match status" value="2"/>
</dbReference>
<evidence type="ECO:0000256" key="8">
    <source>
        <dbReference type="ARBA" id="ARBA00023175"/>
    </source>
</evidence>
<feature type="region of interest" description="Disordered" evidence="14">
    <location>
        <begin position="1670"/>
        <end position="1722"/>
    </location>
</feature>
<keyword evidence="12" id="KW-0009">Actin-binding</keyword>
<dbReference type="Gene3D" id="3.40.850.10">
    <property type="entry name" value="Kinesin motor domain"/>
    <property type="match status" value="2"/>
</dbReference>
<feature type="region of interest" description="Disordered" evidence="14">
    <location>
        <begin position="343"/>
        <end position="468"/>
    </location>
</feature>
<keyword evidence="20" id="KW-1267">Proteomics identification</keyword>
<dbReference type="Pfam" id="PF01429">
    <property type="entry name" value="MBD"/>
    <property type="match status" value="1"/>
</dbReference>
<evidence type="ECO:0000256" key="9">
    <source>
        <dbReference type="ARBA" id="ARBA00023242"/>
    </source>
</evidence>
<evidence type="ECO:0000256" key="11">
    <source>
        <dbReference type="ARBA" id="ARBA00041234"/>
    </source>
</evidence>
<dbReference type="Gene3D" id="4.10.280.10">
    <property type="entry name" value="Helix-loop-helix DNA-binding domain"/>
    <property type="match status" value="1"/>
</dbReference>
<dbReference type="InterPro" id="IPR036638">
    <property type="entry name" value="HLH_DNA-bd_sf"/>
</dbReference>
<dbReference type="SUPFAM" id="SSF47459">
    <property type="entry name" value="HLH, helix-loop-helix DNA-binding domain"/>
    <property type="match status" value="1"/>
</dbReference>
<evidence type="ECO:0000259" key="17">
    <source>
        <dbReference type="PROSITE" id="PS51456"/>
    </source>
</evidence>
<dbReference type="GO" id="GO:0048731">
    <property type="term" value="P:system development"/>
    <property type="evidence" value="ECO:0007669"/>
    <property type="project" value="UniProtKB-ARBA"/>
</dbReference>
<dbReference type="SUPFAM" id="SSF54171">
    <property type="entry name" value="DNA-binding domain"/>
    <property type="match status" value="1"/>
</dbReference>
<dbReference type="CDD" id="cd15470">
    <property type="entry name" value="Myo5_CBD"/>
    <property type="match status" value="1"/>
</dbReference>
<dbReference type="Gene3D" id="3.30.70.1590">
    <property type="match status" value="1"/>
</dbReference>